<name>A0A382YTM3_9ZZZZ</name>
<evidence type="ECO:0008006" key="2">
    <source>
        <dbReference type="Google" id="ProtNLM"/>
    </source>
</evidence>
<evidence type="ECO:0000313" key="1">
    <source>
        <dbReference type="EMBL" id="SVD86627.1"/>
    </source>
</evidence>
<accession>A0A382YTM3</accession>
<protein>
    <recommendedName>
        <fullName evidence="2">PorV/PorQ family protein</fullName>
    </recommendedName>
</protein>
<dbReference type="AlphaFoldDB" id="A0A382YTM3"/>
<dbReference type="EMBL" id="UINC01178460">
    <property type="protein sequence ID" value="SVD86627.1"/>
    <property type="molecule type" value="Genomic_DNA"/>
</dbReference>
<organism evidence="1">
    <name type="scientific">marine metagenome</name>
    <dbReference type="NCBI Taxonomy" id="408172"/>
    <lineage>
        <taxon>unclassified sequences</taxon>
        <taxon>metagenomes</taxon>
        <taxon>ecological metagenomes</taxon>
    </lineage>
</organism>
<reference evidence="1" key="1">
    <citation type="submission" date="2018-05" db="EMBL/GenBank/DDBJ databases">
        <authorList>
            <person name="Lanie J.A."/>
            <person name="Ng W.-L."/>
            <person name="Kazmierczak K.M."/>
            <person name="Andrzejewski T.M."/>
            <person name="Davidsen T.M."/>
            <person name="Wayne K.J."/>
            <person name="Tettelin H."/>
            <person name="Glass J.I."/>
            <person name="Rusch D."/>
            <person name="Podicherti R."/>
            <person name="Tsui H.-C.T."/>
            <person name="Winkler M.E."/>
        </authorList>
    </citation>
    <scope>NUCLEOTIDE SEQUENCE</scope>
</reference>
<proteinExistence type="predicted"/>
<sequence length="89" mass="10212">GIKEVGNAKDRSISNELDRLVHNIGIEYWYGKYFAIRSGFYYDKTGKISNPTFGIGLRFSGYGFDFGYTYGDQGHPLTNTMRFSLNMEF</sequence>
<dbReference type="Gene3D" id="2.40.160.60">
    <property type="entry name" value="Outer membrane protein transport protein (OMPP1/FadL/TodX)"/>
    <property type="match status" value="1"/>
</dbReference>
<gene>
    <name evidence="1" type="ORF">METZ01_LOCUS439481</name>
</gene>
<feature type="non-terminal residue" evidence="1">
    <location>
        <position position="1"/>
    </location>
</feature>